<protein>
    <submittedName>
        <fullName evidence="1">Uncharacterized protein</fullName>
    </submittedName>
</protein>
<comment type="caution">
    <text evidence="1">The sequence shown here is derived from an EMBL/GenBank/DDBJ whole genome shotgun (WGS) entry which is preliminary data.</text>
</comment>
<accession>A0ACC1NAY7</accession>
<dbReference type="EMBL" id="JANJQO010000680">
    <property type="protein sequence ID" value="KAJ2975656.1"/>
    <property type="molecule type" value="Genomic_DNA"/>
</dbReference>
<evidence type="ECO:0000313" key="1">
    <source>
        <dbReference type="EMBL" id="KAJ2975656.1"/>
    </source>
</evidence>
<dbReference type="Proteomes" id="UP001143910">
    <property type="component" value="Unassembled WGS sequence"/>
</dbReference>
<gene>
    <name evidence="1" type="ORF">NQ176_g5396</name>
</gene>
<reference evidence="1" key="1">
    <citation type="submission" date="2022-08" db="EMBL/GenBank/DDBJ databases">
        <title>Genome Sequence of Lecanicillium fungicola.</title>
        <authorList>
            <person name="Buettner E."/>
        </authorList>
    </citation>
    <scope>NUCLEOTIDE SEQUENCE</scope>
    <source>
        <strain evidence="1">Babe33</strain>
    </source>
</reference>
<organism evidence="1 2">
    <name type="scientific">Zarea fungicola</name>
    <dbReference type="NCBI Taxonomy" id="93591"/>
    <lineage>
        <taxon>Eukaryota</taxon>
        <taxon>Fungi</taxon>
        <taxon>Dikarya</taxon>
        <taxon>Ascomycota</taxon>
        <taxon>Pezizomycotina</taxon>
        <taxon>Sordariomycetes</taxon>
        <taxon>Hypocreomycetidae</taxon>
        <taxon>Hypocreales</taxon>
        <taxon>Cordycipitaceae</taxon>
        <taxon>Zarea</taxon>
    </lineage>
</organism>
<proteinExistence type="predicted"/>
<evidence type="ECO:0000313" key="2">
    <source>
        <dbReference type="Proteomes" id="UP001143910"/>
    </source>
</evidence>
<sequence length="342" mass="37440">MFRSAEPVIASGSTIAVTGVSGFIGSHTADKLLEAGYLVHGITRDREKNGWIAAFFDKKYGEGKFKLFQVQDFTSENGLDEPFHGVSGVIHVGSDMSFGPDPNAVIPVTVATTLAVFRAAAQNPGVKRFVLTSSCAATTSPKVGRYPTITSQSWNDEAIQEAWAEPPYNPERGFTVYAASKTLAEKEAWSWMENTSPAFVLNTVLPSANFGKSLDVAHQDHPSTSGLIKALYLGNHEAVMAASEYFYIDVEDTARLHLAALLHPDLKSRRIFAYAEPYTWKSIQDVLRSVYADKVFAPDIPDHPLDRSIIAELPLSLQLLKDMGRDGWSSLEDIVRANTADL</sequence>
<name>A0ACC1NAY7_9HYPO</name>
<keyword evidence="2" id="KW-1185">Reference proteome</keyword>